<evidence type="ECO:0000313" key="2">
    <source>
        <dbReference type="EnsemblMetazoa" id="GPPI007543-PA"/>
    </source>
</evidence>
<protein>
    <submittedName>
        <fullName evidence="2">Uncharacterized protein</fullName>
    </submittedName>
</protein>
<reference evidence="2" key="2">
    <citation type="submission" date="2020-05" db="UniProtKB">
        <authorList>
            <consortium name="EnsemblMetazoa"/>
        </authorList>
    </citation>
    <scope>IDENTIFICATION</scope>
    <source>
        <strain evidence="2">IAEA</strain>
    </source>
</reference>
<dbReference type="VEuPathDB" id="VectorBase:GPPI007543"/>
<evidence type="ECO:0000313" key="3">
    <source>
        <dbReference type="Proteomes" id="UP000092460"/>
    </source>
</evidence>
<keyword evidence="1" id="KW-1133">Transmembrane helix</keyword>
<dbReference type="Proteomes" id="UP000092460">
    <property type="component" value="Unassembled WGS sequence"/>
</dbReference>
<feature type="transmembrane region" description="Helical" evidence="1">
    <location>
        <begin position="6"/>
        <end position="24"/>
    </location>
</feature>
<organism evidence="2 3">
    <name type="scientific">Glossina palpalis gambiensis</name>
    <dbReference type="NCBI Taxonomy" id="67801"/>
    <lineage>
        <taxon>Eukaryota</taxon>
        <taxon>Metazoa</taxon>
        <taxon>Ecdysozoa</taxon>
        <taxon>Arthropoda</taxon>
        <taxon>Hexapoda</taxon>
        <taxon>Insecta</taxon>
        <taxon>Pterygota</taxon>
        <taxon>Neoptera</taxon>
        <taxon>Endopterygota</taxon>
        <taxon>Diptera</taxon>
        <taxon>Brachycera</taxon>
        <taxon>Muscomorpha</taxon>
        <taxon>Hippoboscoidea</taxon>
        <taxon>Glossinidae</taxon>
        <taxon>Glossina</taxon>
    </lineage>
</organism>
<sequence length="436" mass="46391">MNNIYVMFVTVTVDVVLLIGLTIGKRGAPIEGREDEDEAPLTLELGIIDRRVFRTLVALALRFIGDTKTVGVDVAFGCPILLTEAPIGFGFVNGAIFFTGKVALRGAEDFIMDSAFDFDLFRNTGLNLGIECFDIRIGLTIGLKKAVSVVREVLLENELRLIIRAGVLTPLSSSSFIGGVVLTGASSPDCLESGVRDFKDGNSSSMGIFSISKSASNNCSAFMRFPGSSEMISSSINFKGDSAESNGSPNCEDFDKLKDVGVPNNSCSSRDNFLVTGELHMAFDKVDFNNLFRYSDVFFNLVFSDVSALLPVAESLSTLDEPQATFSGNNISLKAIEGLSVSELIGGSALLYILSKNTKLPSTGGCLINCLALRRASLSSISKGSFRSSACLNISSNGSLPRRPSSNDSGEAKTTSKGFLISLTSATTSFSTITSL</sequence>
<dbReference type="EMBL" id="JXJN01003090">
    <property type="status" value="NOT_ANNOTATED_CDS"/>
    <property type="molecule type" value="Genomic_DNA"/>
</dbReference>
<dbReference type="EnsemblMetazoa" id="GPPI007543-RA">
    <property type="protein sequence ID" value="GPPI007543-PA"/>
    <property type="gene ID" value="GPPI007543"/>
</dbReference>
<dbReference type="AlphaFoldDB" id="A0A1B0AT10"/>
<proteinExistence type="predicted"/>
<keyword evidence="3" id="KW-1185">Reference proteome</keyword>
<keyword evidence="1" id="KW-0472">Membrane</keyword>
<evidence type="ECO:0000256" key="1">
    <source>
        <dbReference type="SAM" id="Phobius"/>
    </source>
</evidence>
<name>A0A1B0AT10_9MUSC</name>
<reference evidence="3" key="1">
    <citation type="submission" date="2015-01" db="EMBL/GenBank/DDBJ databases">
        <authorList>
            <person name="Aksoy S."/>
            <person name="Warren W."/>
            <person name="Wilson R.K."/>
        </authorList>
    </citation>
    <scope>NUCLEOTIDE SEQUENCE [LARGE SCALE GENOMIC DNA]</scope>
    <source>
        <strain evidence="3">IAEA</strain>
    </source>
</reference>
<accession>A0A1B0AT10</accession>
<keyword evidence="1" id="KW-0812">Transmembrane</keyword>